<keyword evidence="2" id="KW-1185">Reference proteome</keyword>
<organism evidence="1 2">
    <name type="scientific">Methylophilus luteus</name>
    <dbReference type="NCBI Taxonomy" id="640108"/>
    <lineage>
        <taxon>Bacteria</taxon>
        <taxon>Pseudomonadati</taxon>
        <taxon>Pseudomonadota</taxon>
        <taxon>Betaproteobacteria</taxon>
        <taxon>Nitrosomonadales</taxon>
        <taxon>Methylophilaceae</taxon>
        <taxon>Methylophilus</taxon>
    </lineage>
</organism>
<dbReference type="Gene3D" id="3.90.550.10">
    <property type="entry name" value="Spore Coat Polysaccharide Biosynthesis Protein SpsA, Chain A"/>
    <property type="match status" value="1"/>
</dbReference>
<dbReference type="InterPro" id="IPR029044">
    <property type="entry name" value="Nucleotide-diphossugar_trans"/>
</dbReference>
<dbReference type="RefSeq" id="WP_379055249.1">
    <property type="nucleotide sequence ID" value="NZ_JBHTKB010000001.1"/>
</dbReference>
<accession>A0ABW3F4Z2</accession>
<dbReference type="EMBL" id="JBHTKB010000001">
    <property type="protein sequence ID" value="MFD0912375.1"/>
    <property type="molecule type" value="Genomic_DNA"/>
</dbReference>
<dbReference type="Proteomes" id="UP001597128">
    <property type="component" value="Unassembled WGS sequence"/>
</dbReference>
<proteinExistence type="predicted"/>
<evidence type="ECO:0000313" key="1">
    <source>
        <dbReference type="EMBL" id="MFD0912375.1"/>
    </source>
</evidence>
<dbReference type="SUPFAM" id="SSF53448">
    <property type="entry name" value="Nucleotide-diphospho-sugar transferases"/>
    <property type="match status" value="1"/>
</dbReference>
<reference evidence="2" key="1">
    <citation type="journal article" date="2019" name="Int. J. Syst. Evol. Microbiol.">
        <title>The Global Catalogue of Microorganisms (GCM) 10K type strain sequencing project: providing services to taxonomists for standard genome sequencing and annotation.</title>
        <authorList>
            <consortium name="The Broad Institute Genomics Platform"/>
            <consortium name="The Broad Institute Genome Sequencing Center for Infectious Disease"/>
            <person name="Wu L."/>
            <person name="Ma J."/>
        </authorList>
    </citation>
    <scope>NUCLEOTIDE SEQUENCE [LARGE SCALE GENOMIC DNA]</scope>
    <source>
        <strain evidence="2">CCUG 58412</strain>
    </source>
</reference>
<protein>
    <submittedName>
        <fullName evidence="1">Glycosyltransferase family 2 protein</fullName>
    </submittedName>
</protein>
<evidence type="ECO:0000313" key="2">
    <source>
        <dbReference type="Proteomes" id="UP001597128"/>
    </source>
</evidence>
<sequence length="297" mass="33940">MEYAPIALFVYNRLLHTQNTIQALKANHLSSETDLIIFSDGPRSSEQSKKVDSVRSFIKSIDGFKSIRIIERDCNYGLANSIIDGVTKVCNEFGKAIVLEDDIATSTYFLTYMNDALNHYKNNEKVASIHGYIYPTQGLPETFFLRGADCWGWATWKEKWGLFNSDGVQLLDGLKRQKLLKRFNFNDTYPYSQMLKDQIDGKNDSWAIRWHASAFLNNLYTLYPGKSLVENIGNDGSGTHCSNTEIFTSNLSDSKISHFPETVEDDLLAVKLIEKYFKAQQNKSMNILRRIKRKLGL</sequence>
<comment type="caution">
    <text evidence="1">The sequence shown here is derived from an EMBL/GenBank/DDBJ whole genome shotgun (WGS) entry which is preliminary data.</text>
</comment>
<gene>
    <name evidence="1" type="ORF">ACFQ1Z_02340</name>
</gene>
<name>A0ABW3F4Z2_9PROT</name>